<dbReference type="InterPro" id="IPR014729">
    <property type="entry name" value="Rossmann-like_a/b/a_fold"/>
</dbReference>
<evidence type="ECO:0000256" key="10">
    <source>
        <dbReference type="RuleBase" id="RU363037"/>
    </source>
</evidence>
<feature type="short sequence motif" description="'HIGH' region" evidence="9">
    <location>
        <begin position="62"/>
        <end position="72"/>
    </location>
</feature>
<dbReference type="InterPro" id="IPR022861">
    <property type="entry name" value="Gln_tRNA_ligase_bac"/>
</dbReference>
<dbReference type="Gene3D" id="3.90.800.10">
    <property type="entry name" value="Glutamyl-tRNA Synthetase, Domain 3"/>
    <property type="match status" value="1"/>
</dbReference>
<dbReference type="InterPro" id="IPR020056">
    <property type="entry name" value="Rbsml_bL25/Gln-tRNA_synth_N"/>
</dbReference>
<keyword evidence="16" id="KW-1185">Reference proteome</keyword>
<dbReference type="Pfam" id="PF00749">
    <property type="entry name" value="tRNA-synt_1c"/>
    <property type="match status" value="1"/>
</dbReference>
<feature type="compositionally biased region" description="Low complexity" evidence="11">
    <location>
        <begin position="16"/>
        <end position="27"/>
    </location>
</feature>
<evidence type="ECO:0000259" key="13">
    <source>
        <dbReference type="Pfam" id="PF03950"/>
    </source>
</evidence>
<feature type="binding site" evidence="9">
    <location>
        <position position="262"/>
    </location>
    <ligand>
        <name>ATP</name>
        <dbReference type="ChEBI" id="CHEBI:30616"/>
    </ligand>
</feature>
<dbReference type="GO" id="GO:0005524">
    <property type="term" value="F:ATP binding"/>
    <property type="evidence" value="ECO:0007669"/>
    <property type="project" value="UniProtKB-UniRule"/>
</dbReference>
<dbReference type="NCBIfam" id="TIGR00440">
    <property type="entry name" value="glnS"/>
    <property type="match status" value="1"/>
</dbReference>
<comment type="subcellular location">
    <subcellularLocation>
        <location evidence="9">Cytoplasm</location>
    </subcellularLocation>
</comment>
<dbReference type="InterPro" id="IPR050132">
    <property type="entry name" value="Gln/Glu-tRNA_Ligase"/>
</dbReference>
<feature type="short sequence motif" description="'KMSKS' region" evidence="9">
    <location>
        <begin position="304"/>
        <end position="308"/>
    </location>
</feature>
<evidence type="ECO:0000256" key="6">
    <source>
        <dbReference type="ARBA" id="ARBA00022917"/>
    </source>
</evidence>
<dbReference type="FunFam" id="1.10.1160.10:FF:000001">
    <property type="entry name" value="Glutamine--tRNA ligase"/>
    <property type="match status" value="1"/>
</dbReference>
<keyword evidence="2 9" id="KW-0963">Cytoplasm</keyword>
<evidence type="ECO:0000256" key="1">
    <source>
        <dbReference type="ARBA" id="ARBA00005594"/>
    </source>
</evidence>
<dbReference type="GO" id="GO:0006424">
    <property type="term" value="P:glutamyl-tRNA aminoacylation"/>
    <property type="evidence" value="ECO:0007669"/>
    <property type="project" value="UniProtKB-UniRule"/>
</dbReference>
<evidence type="ECO:0000256" key="11">
    <source>
        <dbReference type="SAM" id="MobiDB-lite"/>
    </source>
</evidence>
<keyword evidence="5 9" id="KW-0067">ATP-binding</keyword>
<comment type="similarity">
    <text evidence="1 9 10">Belongs to the class-I aminoacyl-tRNA synthetase family.</text>
</comment>
<dbReference type="PANTHER" id="PTHR43097:SF5">
    <property type="entry name" value="GLUTAMATE--TRNA LIGASE"/>
    <property type="match status" value="1"/>
</dbReference>
<dbReference type="InterPro" id="IPR049437">
    <property type="entry name" value="tRNA-synt_1c_C2"/>
</dbReference>
<dbReference type="EC" id="6.1.1.18" evidence="9"/>
<evidence type="ECO:0000256" key="9">
    <source>
        <dbReference type="HAMAP-Rule" id="MF_00126"/>
    </source>
</evidence>
<evidence type="ECO:0000256" key="2">
    <source>
        <dbReference type="ARBA" id="ARBA00022490"/>
    </source>
</evidence>
<dbReference type="EMBL" id="BMDI01000001">
    <property type="protein sequence ID" value="GGI18732.1"/>
    <property type="molecule type" value="Genomic_DNA"/>
</dbReference>
<dbReference type="Pfam" id="PF20974">
    <property type="entry name" value="tRNA-synt_1c_C2"/>
    <property type="match status" value="1"/>
</dbReference>
<keyword evidence="7 9" id="KW-0030">Aminoacyl-tRNA synthetase</keyword>
<feature type="region of interest" description="Disordered" evidence="11">
    <location>
        <begin position="1"/>
        <end position="33"/>
    </location>
</feature>
<evidence type="ECO:0000313" key="16">
    <source>
        <dbReference type="Proteomes" id="UP000642180"/>
    </source>
</evidence>
<protein>
    <recommendedName>
        <fullName evidence="9">Glutamine--tRNA ligase</fullName>
        <ecNumber evidence="9">6.1.1.18</ecNumber>
    </recommendedName>
    <alternativeName>
        <fullName evidence="9">Glutaminyl-tRNA synthetase</fullName>
        <shortName evidence="9">GlnRS</shortName>
    </alternativeName>
</protein>
<evidence type="ECO:0000256" key="5">
    <source>
        <dbReference type="ARBA" id="ARBA00022840"/>
    </source>
</evidence>
<feature type="binding site" evidence="9">
    <location>
        <begin position="63"/>
        <end position="65"/>
    </location>
    <ligand>
        <name>ATP</name>
        <dbReference type="ChEBI" id="CHEBI:30616"/>
    </ligand>
</feature>
<dbReference type="Gene3D" id="1.10.1160.10">
    <property type="entry name" value="Glutamyl-trna Synthetase, Domain 2"/>
    <property type="match status" value="1"/>
</dbReference>
<dbReference type="NCBIfam" id="NF011291">
    <property type="entry name" value="PRK14703.1"/>
    <property type="match status" value="1"/>
</dbReference>
<feature type="binding site" evidence="9">
    <location>
        <position position="95"/>
    </location>
    <ligand>
        <name>L-glutamine</name>
        <dbReference type="ChEBI" id="CHEBI:58359"/>
    </ligand>
</feature>
<dbReference type="PRINTS" id="PR00987">
    <property type="entry name" value="TRNASYNTHGLU"/>
</dbReference>
<dbReference type="InterPro" id="IPR001412">
    <property type="entry name" value="aa-tRNA-synth_I_CS"/>
</dbReference>
<dbReference type="InterPro" id="IPR011035">
    <property type="entry name" value="Ribosomal_bL25/Gln-tRNA_synth"/>
</dbReference>
<dbReference type="Gene3D" id="2.40.240.10">
    <property type="entry name" value="Ribosomal Protein L25, Chain P"/>
    <property type="match status" value="2"/>
</dbReference>
<feature type="domain" description="Glutamyl/glutaminyl-tRNA synthetase class Ib catalytic" evidence="12">
    <location>
        <begin position="56"/>
        <end position="358"/>
    </location>
</feature>
<dbReference type="CDD" id="cd00807">
    <property type="entry name" value="GlnRS_core"/>
    <property type="match status" value="1"/>
</dbReference>
<dbReference type="HAMAP" id="MF_00126">
    <property type="entry name" value="Gln_tRNA_synth"/>
    <property type="match status" value="1"/>
</dbReference>
<feature type="binding site" evidence="9">
    <location>
        <begin position="297"/>
        <end position="298"/>
    </location>
    <ligand>
        <name>ATP</name>
        <dbReference type="ChEBI" id="CHEBI:30616"/>
    </ligand>
</feature>
<evidence type="ECO:0000256" key="7">
    <source>
        <dbReference type="ARBA" id="ARBA00023146"/>
    </source>
</evidence>
<dbReference type="FunFam" id="3.90.800.10:FF:000001">
    <property type="entry name" value="Glutamine--tRNA ligase"/>
    <property type="match status" value="1"/>
</dbReference>
<feature type="binding site" evidence="9">
    <location>
        <begin position="69"/>
        <end position="75"/>
    </location>
    <ligand>
        <name>ATP</name>
        <dbReference type="ChEBI" id="CHEBI:30616"/>
    </ligand>
</feature>
<feature type="domain" description="Glutamyl/glutaminyl-tRNA synthetase class Ib anti-codon binding" evidence="13">
    <location>
        <begin position="376"/>
        <end position="475"/>
    </location>
</feature>
<dbReference type="Proteomes" id="UP000642180">
    <property type="component" value="Unassembled WGS sequence"/>
</dbReference>
<evidence type="ECO:0000259" key="14">
    <source>
        <dbReference type="Pfam" id="PF20974"/>
    </source>
</evidence>
<dbReference type="InterPro" id="IPR000924">
    <property type="entry name" value="Glu/Gln-tRNA-synth"/>
</dbReference>
<dbReference type="InterPro" id="IPR020058">
    <property type="entry name" value="Glu/Gln-tRNA-synth_Ib_cat-dom"/>
</dbReference>
<evidence type="ECO:0000256" key="3">
    <source>
        <dbReference type="ARBA" id="ARBA00022598"/>
    </source>
</evidence>
<feature type="binding site" evidence="9">
    <location>
        <position position="243"/>
    </location>
    <ligand>
        <name>L-glutamine</name>
        <dbReference type="ChEBI" id="CHEBI:58359"/>
    </ligand>
</feature>
<feature type="compositionally biased region" description="Basic and acidic residues" evidence="11">
    <location>
        <begin position="1"/>
        <end position="14"/>
    </location>
</feature>
<dbReference type="PROSITE" id="PS00178">
    <property type="entry name" value="AA_TRNA_LIGASE_I"/>
    <property type="match status" value="1"/>
</dbReference>
<dbReference type="FunFam" id="3.40.50.620:FF:000037">
    <property type="entry name" value="Glutamine--tRNA ligase cytoplasmic"/>
    <property type="match status" value="1"/>
</dbReference>
<proteinExistence type="inferred from homology"/>
<feature type="domain" description="tRNA synthetases class I (E and Q) anti-codon binding" evidence="14">
    <location>
        <begin position="495"/>
        <end position="567"/>
    </location>
</feature>
<gene>
    <name evidence="9 15" type="primary">glnS</name>
    <name evidence="15" type="ORF">GCM10008066_15550</name>
</gene>
<dbReference type="GO" id="GO:0006425">
    <property type="term" value="P:glutaminyl-tRNA aminoacylation"/>
    <property type="evidence" value="ECO:0007669"/>
    <property type="project" value="UniProtKB-UniRule"/>
</dbReference>
<evidence type="ECO:0000256" key="8">
    <source>
        <dbReference type="ARBA" id="ARBA00048270"/>
    </source>
</evidence>
<dbReference type="GO" id="GO:0004819">
    <property type="term" value="F:glutamine-tRNA ligase activity"/>
    <property type="evidence" value="ECO:0007669"/>
    <property type="project" value="UniProtKB-UniRule"/>
</dbReference>
<evidence type="ECO:0000256" key="4">
    <source>
        <dbReference type="ARBA" id="ARBA00022741"/>
    </source>
</evidence>
<evidence type="ECO:0000313" key="15">
    <source>
        <dbReference type="EMBL" id="GGI18732.1"/>
    </source>
</evidence>
<dbReference type="Gene3D" id="3.40.50.620">
    <property type="entry name" value="HUPs"/>
    <property type="match status" value="1"/>
</dbReference>
<accession>A0A8J3AR50</accession>
<dbReference type="RefSeq" id="WP_188380671.1">
    <property type="nucleotide sequence ID" value="NZ_BMDI01000001.1"/>
</dbReference>
<comment type="subunit">
    <text evidence="9">Monomer.</text>
</comment>
<dbReference type="InterPro" id="IPR020059">
    <property type="entry name" value="Glu/Gln-tRNA-synth_Ib_codon-bd"/>
</dbReference>
<comment type="catalytic activity">
    <reaction evidence="8 9">
        <text>tRNA(Gln) + L-glutamine + ATP = L-glutaminyl-tRNA(Gln) + AMP + diphosphate</text>
        <dbReference type="Rhea" id="RHEA:20121"/>
        <dbReference type="Rhea" id="RHEA-COMP:9662"/>
        <dbReference type="Rhea" id="RHEA-COMP:9681"/>
        <dbReference type="ChEBI" id="CHEBI:30616"/>
        <dbReference type="ChEBI" id="CHEBI:33019"/>
        <dbReference type="ChEBI" id="CHEBI:58359"/>
        <dbReference type="ChEBI" id="CHEBI:78442"/>
        <dbReference type="ChEBI" id="CHEBI:78521"/>
        <dbReference type="ChEBI" id="CHEBI:456215"/>
        <dbReference type="EC" id="6.1.1.18"/>
    </reaction>
</comment>
<keyword evidence="4 9" id="KW-0547">Nucleotide-binding</keyword>
<evidence type="ECO:0000259" key="12">
    <source>
        <dbReference type="Pfam" id="PF00749"/>
    </source>
</evidence>
<comment type="caution">
    <text evidence="9">Lacks conserved residue(s) required for the propagation of feature annotation.</text>
</comment>
<keyword evidence="6 9" id="KW-0648">Protein biosynthesis</keyword>
<dbReference type="InterPro" id="IPR004514">
    <property type="entry name" value="Gln-tRNA-synth"/>
</dbReference>
<dbReference type="GO" id="GO:0005829">
    <property type="term" value="C:cytosol"/>
    <property type="evidence" value="ECO:0007669"/>
    <property type="project" value="TreeGrafter"/>
</dbReference>
<dbReference type="SUPFAM" id="SSF52374">
    <property type="entry name" value="Nucleotidylyl transferase"/>
    <property type="match status" value="1"/>
</dbReference>
<dbReference type="AlphaFoldDB" id="A0A8J3AR50"/>
<dbReference type="SUPFAM" id="SSF50715">
    <property type="entry name" value="Ribosomal protein L25-like"/>
    <property type="match status" value="1"/>
</dbReference>
<dbReference type="Pfam" id="PF03950">
    <property type="entry name" value="tRNA-synt_1c_C"/>
    <property type="match status" value="1"/>
</dbReference>
<sequence length="590" mass="66911">MSNDPKSGKPDTKADANAPSPNPASSNFLRGIIDSDLASGKHTQRKDQSGQPLPTVITRFPPEPNGYLHIGHAKSICLNFGLARDYAGRCNLRFDDTNPTKEEQEYVDTIIDSVQWLGFDWQDQGGELRFASDYFDQFYAMAEYLITAGHAYVDSQSADDMAKNRGNFSEPGKNSPFRDRPAEESLDLFRRMKAGEFKDGEHIVRAKIDMASPNMNMRDPAIYRIRHAHHHRTGDKWCVYPMYDFAHPLEDAIENVTHSICTLEFQDHRPFYDWVLERLAEGGFFTKPLPNQYEFARLNLTYAITSKRKLLQLVEENIVDGWDDPRMPTIVGIRRRGYTPEAIQLFADRIGVAKADSWIDMSILEGALRDDLDEKAPRAIAVLRPLKLIIDNFPEGETVECSAPVHPHHPERGVRTFPISKELWIEQEDYMEVPSKGYFRLFPGNKVRLRYGYVVECTGADKDADGNITAVHCTYFPDSKSGTEGANNYKVKGNLHWVSAAHALEAEVRMYDRLFSDPHPDAGGKDFKQALNPNSKEVITAYLEQGMSSAKPDDKFQFERHGYFVADRVDSKDGKPVFNRAVTLKDGWGK</sequence>
<dbReference type="InterPro" id="IPR020061">
    <property type="entry name" value="Glu_tRNA_lig_a-bdl"/>
</dbReference>
<organism evidence="15 16">
    <name type="scientific">Oxalicibacterium faecigallinarum</name>
    <dbReference type="NCBI Taxonomy" id="573741"/>
    <lineage>
        <taxon>Bacteria</taxon>
        <taxon>Pseudomonadati</taxon>
        <taxon>Pseudomonadota</taxon>
        <taxon>Betaproteobacteria</taxon>
        <taxon>Burkholderiales</taxon>
        <taxon>Oxalobacteraceae</taxon>
        <taxon>Oxalicibacterium</taxon>
    </lineage>
</organism>
<dbReference type="PANTHER" id="PTHR43097">
    <property type="entry name" value="GLUTAMINE-TRNA LIGASE"/>
    <property type="match status" value="1"/>
</dbReference>
<comment type="caution">
    <text evidence="15">The sequence shown here is derived from an EMBL/GenBank/DDBJ whole genome shotgun (WGS) entry which is preliminary data.</text>
</comment>
<keyword evidence="3 9" id="KW-0436">Ligase</keyword>
<name>A0A8J3AR50_9BURK</name>
<reference evidence="16" key="1">
    <citation type="journal article" date="2019" name="Int. J. Syst. Evol. Microbiol.">
        <title>The Global Catalogue of Microorganisms (GCM) 10K type strain sequencing project: providing services to taxonomists for standard genome sequencing and annotation.</title>
        <authorList>
            <consortium name="The Broad Institute Genomics Platform"/>
            <consortium name="The Broad Institute Genome Sequencing Center for Infectious Disease"/>
            <person name="Wu L."/>
            <person name="Ma J."/>
        </authorList>
    </citation>
    <scope>NUCLEOTIDE SEQUENCE [LARGE SCALE GENOMIC DNA]</scope>
    <source>
        <strain evidence="16">CCM 2767</strain>
    </source>
</reference>